<proteinExistence type="predicted"/>
<reference evidence="1 2" key="1">
    <citation type="submission" date="2024-05" db="EMBL/GenBank/DDBJ databases">
        <title>De novo assembly of an allotetraploid wild potato.</title>
        <authorList>
            <person name="Hosaka A.J."/>
        </authorList>
    </citation>
    <scope>NUCLEOTIDE SEQUENCE [LARGE SCALE GENOMIC DNA]</scope>
    <source>
        <tissue evidence="1">Young leaves</tissue>
    </source>
</reference>
<dbReference type="PANTHER" id="PTHR37265">
    <property type="entry name" value="OS01G0195300 PROTEIN"/>
    <property type="match status" value="1"/>
</dbReference>
<organism evidence="1 2">
    <name type="scientific">Solanum stoloniferum</name>
    <dbReference type="NCBI Taxonomy" id="62892"/>
    <lineage>
        <taxon>Eukaryota</taxon>
        <taxon>Viridiplantae</taxon>
        <taxon>Streptophyta</taxon>
        <taxon>Embryophyta</taxon>
        <taxon>Tracheophyta</taxon>
        <taxon>Spermatophyta</taxon>
        <taxon>Magnoliopsida</taxon>
        <taxon>eudicotyledons</taxon>
        <taxon>Gunneridae</taxon>
        <taxon>Pentapetalae</taxon>
        <taxon>asterids</taxon>
        <taxon>lamiids</taxon>
        <taxon>Solanales</taxon>
        <taxon>Solanaceae</taxon>
        <taxon>Solanoideae</taxon>
        <taxon>Solaneae</taxon>
        <taxon>Solanum</taxon>
    </lineage>
</organism>
<dbReference type="EMBL" id="JBJKTR010000020">
    <property type="protein sequence ID" value="KAL3330270.1"/>
    <property type="molecule type" value="Genomic_DNA"/>
</dbReference>
<keyword evidence="2" id="KW-1185">Reference proteome</keyword>
<gene>
    <name evidence="1" type="ORF">AABB24_034224</name>
</gene>
<evidence type="ECO:0000313" key="1">
    <source>
        <dbReference type="EMBL" id="KAL3330270.1"/>
    </source>
</evidence>
<sequence length="202" mass="21570">FVSLFLDKPKIKKMIAGESPESDVIPGVSTELKAFLEDDEEGYVMEDEKVEEVMYELLKEINGSGSDGKNNGMLGVSPSFYVNGESCGPAFSGSGSTLMAGIEMAGTGMGSSTVSSCLLEGGGVVGLGGPTIEVFSGLEMGFTMKNDNGPWLVDGKEKVQTEKSISMQEGEKMEGWDEEEGEDEWLTRVLSCAPQVLEDYGM</sequence>
<feature type="non-terminal residue" evidence="1">
    <location>
        <position position="1"/>
    </location>
</feature>
<accession>A0ABD2RES7</accession>
<dbReference type="Proteomes" id="UP001627284">
    <property type="component" value="Unassembled WGS sequence"/>
</dbReference>
<protein>
    <submittedName>
        <fullName evidence="1">Uncharacterized protein</fullName>
    </submittedName>
</protein>
<comment type="caution">
    <text evidence="1">The sequence shown here is derived from an EMBL/GenBank/DDBJ whole genome shotgun (WGS) entry which is preliminary data.</text>
</comment>
<evidence type="ECO:0000313" key="2">
    <source>
        <dbReference type="Proteomes" id="UP001627284"/>
    </source>
</evidence>
<name>A0ABD2RES7_9SOLN</name>
<dbReference type="PANTHER" id="PTHR37265:SF5">
    <property type="entry name" value="OS01G0195300 PROTEIN"/>
    <property type="match status" value="1"/>
</dbReference>
<dbReference type="AlphaFoldDB" id="A0ABD2RES7"/>